<comment type="similarity">
    <text evidence="1">Belongs to the fungal fucose-specific lectin family.</text>
</comment>
<protein>
    <submittedName>
        <fullName evidence="2">Fungal fucose-specific lectin-domain-containing protein</fullName>
    </submittedName>
</protein>
<evidence type="ECO:0000256" key="1">
    <source>
        <dbReference type="ARBA" id="ARBA00009042"/>
    </source>
</evidence>
<comment type="caution">
    <text evidence="2">The sequence shown here is derived from an EMBL/GenBank/DDBJ whole genome shotgun (WGS) entry which is preliminary data.</text>
</comment>
<dbReference type="Gene3D" id="2.40.128.190">
    <property type="match status" value="1"/>
</dbReference>
<proteinExistence type="inferred from homology"/>
<dbReference type="Pfam" id="PF07938">
    <property type="entry name" value="Fungal_lectin"/>
    <property type="match status" value="1"/>
</dbReference>
<dbReference type="Gene3D" id="2.120.10.70">
    <property type="entry name" value="Fucose-specific lectin"/>
    <property type="match status" value="1"/>
</dbReference>
<dbReference type="OrthoDB" id="407298at2759"/>
<evidence type="ECO:0000313" key="3">
    <source>
        <dbReference type="Proteomes" id="UP000703269"/>
    </source>
</evidence>
<reference evidence="2 3" key="1">
    <citation type="submission" date="2021-08" db="EMBL/GenBank/DDBJ databases">
        <title>Draft Genome Sequence of Phanerochaete sordida strain YK-624.</title>
        <authorList>
            <person name="Mori T."/>
            <person name="Dohra H."/>
            <person name="Suzuki T."/>
            <person name="Kawagishi H."/>
            <person name="Hirai H."/>
        </authorList>
    </citation>
    <scope>NUCLEOTIDE SEQUENCE [LARGE SCALE GENOMIC DNA]</scope>
    <source>
        <strain evidence="2 3">YK-624</strain>
    </source>
</reference>
<dbReference type="AlphaFoldDB" id="A0A9P3LJJ2"/>
<sequence length="696" mass="76855">MSDDQEGVFTWDASAIDEVRDVAFGRVVVPVPLLHKPLKKNKYGFEYAEHSFIGDAISLTLAGGQRVPAVDYQFVLTNGLRVTYGQINGLASDFYGTDKPISDGRDPQDCKARFDAAFRTLSDPSPRQPGEARSILAILQTEVDAVNVALQKGEDPSVAYSQLPDVSVSLQALTIGRPSGFPSYLGLARINWDHFGDDARRAYNSGHAAALQAAASGNLDLAYTMNAFADHFLEDSFSAGHMRTPRRYLHRDMDIFADACAKFMHDEDNAIGLKVNDPMGEQWTAYGDKRALDKVAADNLKRCVSAVQLSANEVYDAYKSGKVIPAEEYRAWTKAPTLASAQSATQVLAPLFTAAGQRRKDIKNRRSWEFTSDWWFWTTVSLCKASGRWNYPITIDGLGMRSVVPDTRIAVTFPRLWKAHVYYQEFQSQVLESVHIDGTWSGGIDYPVIPDARTFTPLAVVSWEEGAEIRVYYINSQQKLSEYCYSSKSNRWFSGELNDSNITLSGTSSIAAVAYGQRAQIRVYVQEPNSGVIQEYIHDNNWHRGEALASAHAGTSIAAVVWDEGSHVRVYYQATDRSLREQCMDNGRWAQGQFAPGTPAAGTALSAVAIRDGTSLELQVYWMNAQHEIVQARTGPRAWLEPSKIVGPLNPGTRFAAANWAPRHTRLYYQSSDQSIQELCNDGSGWFGGAAALGAA</sequence>
<accession>A0A9P3LJJ2</accession>
<dbReference type="CDD" id="cd22893">
    <property type="entry name" value="PlcA-like"/>
    <property type="match status" value="1"/>
</dbReference>
<dbReference type="SUPFAM" id="SSF89372">
    <property type="entry name" value="Fucose-specific lectin"/>
    <property type="match status" value="2"/>
</dbReference>
<gene>
    <name evidence="2" type="ORF">PsYK624_129350</name>
</gene>
<dbReference type="InterPro" id="IPR012475">
    <property type="entry name" value="Fungal_lectin"/>
</dbReference>
<dbReference type="Proteomes" id="UP000703269">
    <property type="component" value="Unassembled WGS sequence"/>
</dbReference>
<evidence type="ECO:0000313" key="2">
    <source>
        <dbReference type="EMBL" id="GJE96729.1"/>
    </source>
</evidence>
<dbReference type="InterPro" id="IPR049756">
    <property type="entry name" value="PlcA-like_dom"/>
</dbReference>
<keyword evidence="3" id="KW-1185">Reference proteome</keyword>
<name>A0A9P3LJJ2_9APHY</name>
<dbReference type="EMBL" id="BPQB01000063">
    <property type="protein sequence ID" value="GJE96729.1"/>
    <property type="molecule type" value="Genomic_DNA"/>
</dbReference>
<organism evidence="2 3">
    <name type="scientific">Phanerochaete sordida</name>
    <dbReference type="NCBI Taxonomy" id="48140"/>
    <lineage>
        <taxon>Eukaryota</taxon>
        <taxon>Fungi</taxon>
        <taxon>Dikarya</taxon>
        <taxon>Basidiomycota</taxon>
        <taxon>Agaricomycotina</taxon>
        <taxon>Agaricomycetes</taxon>
        <taxon>Polyporales</taxon>
        <taxon>Phanerochaetaceae</taxon>
        <taxon>Phanerochaete</taxon>
    </lineage>
</organism>